<dbReference type="InterPro" id="IPR036047">
    <property type="entry name" value="F-box-like_dom_sf"/>
</dbReference>
<dbReference type="Proteomes" id="UP000247233">
    <property type="component" value="Unassembled WGS sequence"/>
</dbReference>
<proteinExistence type="predicted"/>
<name>A0A317VZH3_9EURO</name>
<comment type="caution">
    <text evidence="1">The sequence shown here is derived from an EMBL/GenBank/DDBJ whole genome shotgun (WGS) entry which is preliminary data.</text>
</comment>
<dbReference type="EMBL" id="MSFL01000017">
    <property type="protein sequence ID" value="PWY78338.1"/>
    <property type="molecule type" value="Genomic_DNA"/>
</dbReference>
<reference evidence="1 2" key="1">
    <citation type="submission" date="2016-12" db="EMBL/GenBank/DDBJ databases">
        <title>The genomes of Aspergillus section Nigri reveals drivers in fungal speciation.</title>
        <authorList>
            <consortium name="DOE Joint Genome Institute"/>
            <person name="Vesth T.C."/>
            <person name="Nybo J."/>
            <person name="Theobald S."/>
            <person name="Brandl J."/>
            <person name="Frisvad J.C."/>
            <person name="Nielsen K.F."/>
            <person name="Lyhne E.K."/>
            <person name="Kogle M.E."/>
            <person name="Kuo A."/>
            <person name="Riley R."/>
            <person name="Clum A."/>
            <person name="Nolan M."/>
            <person name="Lipzen A."/>
            <person name="Salamov A."/>
            <person name="Henrissat B."/>
            <person name="Wiebenga A."/>
            <person name="De Vries R.P."/>
            <person name="Grigoriev I.V."/>
            <person name="Mortensen U.H."/>
            <person name="Andersen M.R."/>
            <person name="Baker S.E."/>
        </authorList>
    </citation>
    <scope>NUCLEOTIDE SEQUENCE [LARGE SCALE GENOMIC DNA]</scope>
    <source>
        <strain evidence="1 2">CBS 117.55</strain>
    </source>
</reference>
<dbReference type="SUPFAM" id="SSF81383">
    <property type="entry name" value="F-box domain"/>
    <property type="match status" value="1"/>
</dbReference>
<accession>A0A317VZH3</accession>
<evidence type="ECO:0000313" key="1">
    <source>
        <dbReference type="EMBL" id="PWY78338.1"/>
    </source>
</evidence>
<dbReference type="VEuPathDB" id="FungiDB:BO70DRAFT_397576"/>
<sequence length="370" mass="41650">MAHFDHPDSVIWSDLCDALTRLPFPSEGGESFGFDSGPYEEPSLEQFLQSQREQPRCNPEVEKTLAGRSNPSDLFRCLPLEIIEATGALLPTHDALKSRLVSRSLGVLFHSLRFWKTRFDINAERGFLNYFLREGQAIDWRLLYHSTCIMRCGRSFDAGGGSLMEFGGRALQHYHHTSWPGHYSRAIRFPPDLVQIGFSAGLERGGDWNDIKGLELIRRDGPNILLGSKVPGARVVMEEEPELQHFHQNGSRMIEHDLTAFYTYPGIHVLLDARSLRGVSFDRQTPGRVIGIQLLRSSGDSASVGHGESTTYAEGYSFNKDEPVELNVTFDLHGLVHLGVRGYGSVQMEPHFEAGLIQNFNFRDLWFSSP</sequence>
<dbReference type="STRING" id="1448321.A0A317VZH3"/>
<dbReference type="AlphaFoldDB" id="A0A317VZH3"/>
<keyword evidence="2" id="KW-1185">Reference proteome</keyword>
<dbReference type="OrthoDB" id="5273847at2759"/>
<gene>
    <name evidence="1" type="ORF">BO70DRAFT_397576</name>
</gene>
<protein>
    <recommendedName>
        <fullName evidence="3">F-box domain-containing protein</fullName>
    </recommendedName>
</protein>
<dbReference type="GeneID" id="37068954"/>
<organism evidence="1 2">
    <name type="scientific">Aspergillus heteromorphus CBS 117.55</name>
    <dbReference type="NCBI Taxonomy" id="1448321"/>
    <lineage>
        <taxon>Eukaryota</taxon>
        <taxon>Fungi</taxon>
        <taxon>Dikarya</taxon>
        <taxon>Ascomycota</taxon>
        <taxon>Pezizomycotina</taxon>
        <taxon>Eurotiomycetes</taxon>
        <taxon>Eurotiomycetidae</taxon>
        <taxon>Eurotiales</taxon>
        <taxon>Aspergillaceae</taxon>
        <taxon>Aspergillus</taxon>
        <taxon>Aspergillus subgen. Circumdati</taxon>
    </lineage>
</organism>
<dbReference type="RefSeq" id="XP_025398279.1">
    <property type="nucleotide sequence ID" value="XM_025546717.1"/>
</dbReference>
<evidence type="ECO:0000313" key="2">
    <source>
        <dbReference type="Proteomes" id="UP000247233"/>
    </source>
</evidence>
<evidence type="ECO:0008006" key="3">
    <source>
        <dbReference type="Google" id="ProtNLM"/>
    </source>
</evidence>